<comment type="similarity">
    <text evidence="1">Belongs to the glycosyltransferase 2 family.</text>
</comment>
<keyword evidence="2" id="KW-0328">Glycosyltransferase</keyword>
<comment type="caution">
    <text evidence="5">The sequence shown here is derived from an EMBL/GenBank/DDBJ whole genome shotgun (WGS) entry which is preliminary data.</text>
</comment>
<dbReference type="CDD" id="cd00761">
    <property type="entry name" value="Glyco_tranf_GTA_type"/>
    <property type="match status" value="1"/>
</dbReference>
<dbReference type="Pfam" id="PF00535">
    <property type="entry name" value="Glycos_transf_2"/>
    <property type="match status" value="1"/>
</dbReference>
<accession>A0ABY2WXP1</accession>
<proteinExistence type="inferred from homology"/>
<dbReference type="PANTHER" id="PTHR43179">
    <property type="entry name" value="RHAMNOSYLTRANSFERASE WBBL"/>
    <property type="match status" value="1"/>
</dbReference>
<keyword evidence="3" id="KW-0808">Transferase</keyword>
<evidence type="ECO:0000256" key="1">
    <source>
        <dbReference type="ARBA" id="ARBA00006739"/>
    </source>
</evidence>
<organism evidence="5 6">
    <name type="scientific">Ruegeria sediminis</name>
    <dbReference type="NCBI Taxonomy" id="2583820"/>
    <lineage>
        <taxon>Bacteria</taxon>
        <taxon>Pseudomonadati</taxon>
        <taxon>Pseudomonadota</taxon>
        <taxon>Alphaproteobacteria</taxon>
        <taxon>Rhodobacterales</taxon>
        <taxon>Roseobacteraceae</taxon>
        <taxon>Ruegeria</taxon>
    </lineage>
</organism>
<dbReference type="PANTHER" id="PTHR43179:SF12">
    <property type="entry name" value="GALACTOFURANOSYLTRANSFERASE GLFT2"/>
    <property type="match status" value="1"/>
</dbReference>
<evidence type="ECO:0000313" key="6">
    <source>
        <dbReference type="Proteomes" id="UP001193035"/>
    </source>
</evidence>
<dbReference type="InterPro" id="IPR001173">
    <property type="entry name" value="Glyco_trans_2-like"/>
</dbReference>
<sequence length="295" mass="32789">MRTAITTEPAKADAVIIPHYNDVPRLERCLQALMKNDIAGTEIVVVDNDSPISLDRLRRDFPNVRFVVETRKGAAHARNRGLSETSAPRLFFIDADCVPAPDWLAVGRMVADQADLIGGRVDVFDETPPPRSGAEAFEAVFAFNFRRYVEVQGFSGAGNLLTRRDVFEDIGGFINGVSEDREWTMRAVARGYSLIYEDRLRVSHPSRQDWQALKAKWRRTTQEAYQLNGTGPAARIRWAIRALAMPVSVVAHVPKVLASGKLSSTGEVLRAVITLARLRCLRMVWMLKQAGGGSI</sequence>
<reference evidence="5 6" key="1">
    <citation type="submission" date="2019-05" db="EMBL/GenBank/DDBJ databases">
        <title>Ruegeria sp. nov., isolated from tidal flat.</title>
        <authorList>
            <person name="Kim W."/>
        </authorList>
    </citation>
    <scope>NUCLEOTIDE SEQUENCE [LARGE SCALE GENOMIC DNA]</scope>
    <source>
        <strain evidence="5 6">CAU 1488</strain>
    </source>
</reference>
<dbReference type="RefSeq" id="WP_138842886.1">
    <property type="nucleotide sequence ID" value="NZ_VCPD01000004.1"/>
</dbReference>
<protein>
    <submittedName>
        <fullName evidence="5">Glycosyltransferase family 2 protein</fullName>
    </submittedName>
</protein>
<evidence type="ECO:0000256" key="2">
    <source>
        <dbReference type="ARBA" id="ARBA00022676"/>
    </source>
</evidence>
<name>A0ABY2WXP1_9RHOB</name>
<evidence type="ECO:0000256" key="3">
    <source>
        <dbReference type="ARBA" id="ARBA00022679"/>
    </source>
</evidence>
<evidence type="ECO:0000313" key="5">
    <source>
        <dbReference type="EMBL" id="TMV07024.1"/>
    </source>
</evidence>
<feature type="domain" description="Glycosyltransferase 2-like" evidence="4">
    <location>
        <begin position="15"/>
        <end position="170"/>
    </location>
</feature>
<gene>
    <name evidence="5" type="ORF">FGK63_12995</name>
</gene>
<evidence type="ECO:0000259" key="4">
    <source>
        <dbReference type="Pfam" id="PF00535"/>
    </source>
</evidence>
<keyword evidence="6" id="KW-1185">Reference proteome</keyword>
<dbReference type="Proteomes" id="UP001193035">
    <property type="component" value="Unassembled WGS sequence"/>
</dbReference>
<dbReference type="Gene3D" id="3.90.550.10">
    <property type="entry name" value="Spore Coat Polysaccharide Biosynthesis Protein SpsA, Chain A"/>
    <property type="match status" value="1"/>
</dbReference>
<dbReference type="InterPro" id="IPR029044">
    <property type="entry name" value="Nucleotide-diphossugar_trans"/>
</dbReference>
<dbReference type="EMBL" id="VCPD01000004">
    <property type="protein sequence ID" value="TMV07024.1"/>
    <property type="molecule type" value="Genomic_DNA"/>
</dbReference>
<dbReference type="SUPFAM" id="SSF53448">
    <property type="entry name" value="Nucleotide-diphospho-sugar transferases"/>
    <property type="match status" value="1"/>
</dbReference>